<dbReference type="PANTHER" id="PTHR10024">
    <property type="entry name" value="SYNAPTOTAGMIN"/>
    <property type="match status" value="1"/>
</dbReference>
<feature type="domain" description="C2" evidence="1">
    <location>
        <begin position="116"/>
        <end position="251"/>
    </location>
</feature>
<dbReference type="SMART" id="SM00239">
    <property type="entry name" value="C2"/>
    <property type="match status" value="2"/>
</dbReference>
<dbReference type="Proteomes" id="UP001162164">
    <property type="component" value="Unassembled WGS sequence"/>
</dbReference>
<dbReference type="CDD" id="cd00276">
    <property type="entry name" value="C2B_Synaptotagmin"/>
    <property type="match status" value="1"/>
</dbReference>
<organism evidence="2 3">
    <name type="scientific">Molorchus minor</name>
    <dbReference type="NCBI Taxonomy" id="1323400"/>
    <lineage>
        <taxon>Eukaryota</taxon>
        <taxon>Metazoa</taxon>
        <taxon>Ecdysozoa</taxon>
        <taxon>Arthropoda</taxon>
        <taxon>Hexapoda</taxon>
        <taxon>Insecta</taxon>
        <taxon>Pterygota</taxon>
        <taxon>Neoptera</taxon>
        <taxon>Endopterygota</taxon>
        <taxon>Coleoptera</taxon>
        <taxon>Polyphaga</taxon>
        <taxon>Cucujiformia</taxon>
        <taxon>Chrysomeloidea</taxon>
        <taxon>Cerambycidae</taxon>
        <taxon>Lamiinae</taxon>
        <taxon>Monochamini</taxon>
        <taxon>Molorchus</taxon>
    </lineage>
</organism>
<feature type="domain" description="C2" evidence="1">
    <location>
        <begin position="1"/>
        <end position="105"/>
    </location>
</feature>
<sequence>MEIFFYITAHDLAGSDQGGFNDPYVRLALVPEVDSRKRQTTIHRNDPNPLFDQHFKFPVSHEELQSKSLVLQVFDYDRFSRNDVIGEVLMNMSEFNVSNSIEIWGEITKNKKPREELQEVLVSLSYLPSAERLTVVLLKARNLFLPQCKGNMDPFVKVYLVVNGKRVKKKKTASKKGSCNPVWNEALTFSLSSNNLPNAAIEICIFDQENEILGHNPLIGTCIIGPKETGPEKDHWIDMMQSLRKAIACWHTVR</sequence>
<dbReference type="Gene3D" id="2.60.40.150">
    <property type="entry name" value="C2 domain"/>
    <property type="match status" value="2"/>
</dbReference>
<gene>
    <name evidence="2" type="ORF">NQ317_019061</name>
</gene>
<dbReference type="Pfam" id="PF00168">
    <property type="entry name" value="C2"/>
    <property type="match status" value="2"/>
</dbReference>
<evidence type="ECO:0000313" key="3">
    <source>
        <dbReference type="Proteomes" id="UP001162164"/>
    </source>
</evidence>
<evidence type="ECO:0000313" key="2">
    <source>
        <dbReference type="EMBL" id="KAJ8982660.1"/>
    </source>
</evidence>
<dbReference type="PRINTS" id="PR00360">
    <property type="entry name" value="C2DOMAIN"/>
</dbReference>
<evidence type="ECO:0000259" key="1">
    <source>
        <dbReference type="PROSITE" id="PS50004"/>
    </source>
</evidence>
<dbReference type="InterPro" id="IPR000008">
    <property type="entry name" value="C2_dom"/>
</dbReference>
<accession>A0ABQ9JWH1</accession>
<dbReference type="PANTHER" id="PTHR10024:SF378">
    <property type="entry name" value="SYNAPTOTAGMIN BETA, ISOFORM D"/>
    <property type="match status" value="1"/>
</dbReference>
<protein>
    <recommendedName>
        <fullName evidence="1">C2 domain-containing protein</fullName>
    </recommendedName>
</protein>
<proteinExistence type="predicted"/>
<dbReference type="PROSITE" id="PS50004">
    <property type="entry name" value="C2"/>
    <property type="match status" value="2"/>
</dbReference>
<reference evidence="2" key="1">
    <citation type="journal article" date="2023" name="Insect Mol. Biol.">
        <title>Genome sequencing provides insights into the evolution of gene families encoding plant cell wall-degrading enzymes in longhorned beetles.</title>
        <authorList>
            <person name="Shin N.R."/>
            <person name="Okamura Y."/>
            <person name="Kirsch R."/>
            <person name="Pauchet Y."/>
        </authorList>
    </citation>
    <scope>NUCLEOTIDE SEQUENCE</scope>
    <source>
        <strain evidence="2">MMC_N1</strain>
    </source>
</reference>
<dbReference type="SUPFAM" id="SSF49562">
    <property type="entry name" value="C2 domain (Calcium/lipid-binding domain, CaLB)"/>
    <property type="match status" value="2"/>
</dbReference>
<keyword evidence="3" id="KW-1185">Reference proteome</keyword>
<dbReference type="EMBL" id="JAPWTJ010000114">
    <property type="protein sequence ID" value="KAJ8982660.1"/>
    <property type="molecule type" value="Genomic_DNA"/>
</dbReference>
<name>A0ABQ9JWH1_9CUCU</name>
<comment type="caution">
    <text evidence="2">The sequence shown here is derived from an EMBL/GenBank/DDBJ whole genome shotgun (WGS) entry which is preliminary data.</text>
</comment>
<dbReference type="InterPro" id="IPR035892">
    <property type="entry name" value="C2_domain_sf"/>
</dbReference>